<name>A0ABQ8B9Q9_BRANA</name>
<gene>
    <name evidence="2" type="ORF">HID58_041033</name>
</gene>
<sequence>MGHRYTCQVNGSWSEKDEWMGMGFILLEADEQSAFDSASGAFNSASGAFNTASGAFNSKLCCCVGNDEAQRRAVFDWAEMKLSESAGQDSNSTASLKKRREDEIEEERR</sequence>
<keyword evidence="3" id="KW-1185">Reference proteome</keyword>
<feature type="region of interest" description="Disordered" evidence="1">
    <location>
        <begin position="83"/>
        <end position="109"/>
    </location>
</feature>
<evidence type="ECO:0000313" key="2">
    <source>
        <dbReference type="EMBL" id="KAH0901530.1"/>
    </source>
</evidence>
<evidence type="ECO:0000313" key="3">
    <source>
        <dbReference type="Proteomes" id="UP000824890"/>
    </source>
</evidence>
<accession>A0ABQ8B9Q9</accession>
<evidence type="ECO:0000256" key="1">
    <source>
        <dbReference type="SAM" id="MobiDB-lite"/>
    </source>
</evidence>
<protein>
    <submittedName>
        <fullName evidence="2">Uncharacterized protein</fullName>
    </submittedName>
</protein>
<dbReference type="Proteomes" id="UP000824890">
    <property type="component" value="Unassembled WGS sequence"/>
</dbReference>
<feature type="compositionally biased region" description="Polar residues" evidence="1">
    <location>
        <begin position="85"/>
        <end position="95"/>
    </location>
</feature>
<proteinExistence type="predicted"/>
<dbReference type="EMBL" id="JAGKQM010000011">
    <property type="protein sequence ID" value="KAH0901530.1"/>
    <property type="molecule type" value="Genomic_DNA"/>
</dbReference>
<comment type="caution">
    <text evidence="2">The sequence shown here is derived from an EMBL/GenBank/DDBJ whole genome shotgun (WGS) entry which is preliminary data.</text>
</comment>
<reference evidence="2 3" key="1">
    <citation type="submission" date="2021-05" db="EMBL/GenBank/DDBJ databases">
        <title>Genome Assembly of Synthetic Allotetraploid Brassica napus Reveals Homoeologous Exchanges between Subgenomes.</title>
        <authorList>
            <person name="Davis J.T."/>
        </authorList>
    </citation>
    <scope>NUCLEOTIDE SEQUENCE [LARGE SCALE GENOMIC DNA]</scope>
    <source>
        <strain evidence="3">cv. Da-Ae</strain>
        <tissue evidence="2">Seedling</tissue>
    </source>
</reference>
<feature type="compositionally biased region" description="Basic and acidic residues" evidence="1">
    <location>
        <begin position="99"/>
        <end position="109"/>
    </location>
</feature>
<organism evidence="2 3">
    <name type="scientific">Brassica napus</name>
    <name type="common">Rape</name>
    <dbReference type="NCBI Taxonomy" id="3708"/>
    <lineage>
        <taxon>Eukaryota</taxon>
        <taxon>Viridiplantae</taxon>
        <taxon>Streptophyta</taxon>
        <taxon>Embryophyta</taxon>
        <taxon>Tracheophyta</taxon>
        <taxon>Spermatophyta</taxon>
        <taxon>Magnoliopsida</taxon>
        <taxon>eudicotyledons</taxon>
        <taxon>Gunneridae</taxon>
        <taxon>Pentapetalae</taxon>
        <taxon>rosids</taxon>
        <taxon>malvids</taxon>
        <taxon>Brassicales</taxon>
        <taxon>Brassicaceae</taxon>
        <taxon>Brassiceae</taxon>
        <taxon>Brassica</taxon>
    </lineage>
</organism>